<sequence>MRGLFLGLTKVMLGIVVALLLMSLAGVVTVRYFMARLAVQPPKPIFENDTPIRSNPESVTTAALPADSTPAIATASPTPDPSASPEGYEAIIVQPIGMVLREGPGTTFQRAGGIDYNETVIVLEESADQEWMRVRLPDTGQEGWIKSGNTRRLD</sequence>
<name>A0A1Z3HG31_9CYAN</name>
<dbReference type="SMART" id="SM00287">
    <property type="entry name" value="SH3b"/>
    <property type="match status" value="1"/>
</dbReference>
<dbReference type="Proteomes" id="UP000191901">
    <property type="component" value="Chromosome"/>
</dbReference>
<feature type="transmembrane region" description="Helical" evidence="2">
    <location>
        <begin position="12"/>
        <end position="34"/>
    </location>
</feature>
<feature type="compositionally biased region" description="Polar residues" evidence="1">
    <location>
        <begin position="51"/>
        <end position="61"/>
    </location>
</feature>
<dbReference type="KEGG" id="hhg:XM38_001960"/>
<feature type="compositionally biased region" description="Low complexity" evidence="1">
    <location>
        <begin position="65"/>
        <end position="85"/>
    </location>
</feature>
<gene>
    <name evidence="4" type="ORF">XM38_001960</name>
</gene>
<keyword evidence="2" id="KW-0812">Transmembrane</keyword>
<dbReference type="InterPro" id="IPR003646">
    <property type="entry name" value="SH3-like_bac-type"/>
</dbReference>
<accession>A0A1Z3HG31</accession>
<keyword evidence="5" id="KW-1185">Reference proteome</keyword>
<proteinExistence type="predicted"/>
<protein>
    <recommendedName>
        <fullName evidence="3">SH3b domain-containing protein</fullName>
    </recommendedName>
</protein>
<dbReference type="Pfam" id="PF08239">
    <property type="entry name" value="SH3_3"/>
    <property type="match status" value="1"/>
</dbReference>
<feature type="region of interest" description="Disordered" evidence="1">
    <location>
        <begin position="45"/>
        <end position="86"/>
    </location>
</feature>
<evidence type="ECO:0000259" key="3">
    <source>
        <dbReference type="SMART" id="SM00287"/>
    </source>
</evidence>
<evidence type="ECO:0000313" key="4">
    <source>
        <dbReference type="EMBL" id="ASC69269.1"/>
    </source>
</evidence>
<keyword evidence="2" id="KW-0472">Membrane</keyword>
<dbReference type="STRING" id="1641165.XM38_27505"/>
<dbReference type="Gene3D" id="2.30.30.40">
    <property type="entry name" value="SH3 Domains"/>
    <property type="match status" value="1"/>
</dbReference>
<organism evidence="4 5">
    <name type="scientific">Halomicronema hongdechloris C2206</name>
    <dbReference type="NCBI Taxonomy" id="1641165"/>
    <lineage>
        <taxon>Bacteria</taxon>
        <taxon>Bacillati</taxon>
        <taxon>Cyanobacteriota</taxon>
        <taxon>Cyanophyceae</taxon>
        <taxon>Nodosilineales</taxon>
        <taxon>Nodosilineaceae</taxon>
        <taxon>Halomicronema</taxon>
    </lineage>
</organism>
<evidence type="ECO:0000256" key="2">
    <source>
        <dbReference type="SAM" id="Phobius"/>
    </source>
</evidence>
<dbReference type="RefSeq" id="WP_080814311.1">
    <property type="nucleotide sequence ID" value="NZ_CP021983.2"/>
</dbReference>
<dbReference type="OrthoDB" id="573524at2"/>
<evidence type="ECO:0000313" key="5">
    <source>
        <dbReference type="Proteomes" id="UP000191901"/>
    </source>
</evidence>
<dbReference type="EMBL" id="CP021983">
    <property type="protein sequence ID" value="ASC69269.1"/>
    <property type="molecule type" value="Genomic_DNA"/>
</dbReference>
<evidence type="ECO:0000256" key="1">
    <source>
        <dbReference type="SAM" id="MobiDB-lite"/>
    </source>
</evidence>
<reference evidence="4 5" key="1">
    <citation type="journal article" date="2016" name="Biochim. Biophys. Acta">
        <title>Characterization of red-shifted phycobilisomes isolated from the chlorophyll f-containing cyanobacterium Halomicronema hongdechloris.</title>
        <authorList>
            <person name="Li Y."/>
            <person name="Lin Y."/>
            <person name="Garvey C.J."/>
            <person name="Birch D."/>
            <person name="Corkery R.W."/>
            <person name="Loughlin P.C."/>
            <person name="Scheer H."/>
            <person name="Willows R.D."/>
            <person name="Chen M."/>
        </authorList>
    </citation>
    <scope>NUCLEOTIDE SEQUENCE [LARGE SCALE GENOMIC DNA]</scope>
    <source>
        <strain evidence="4 5">C2206</strain>
    </source>
</reference>
<dbReference type="AlphaFoldDB" id="A0A1Z3HG31"/>
<keyword evidence="2" id="KW-1133">Transmembrane helix</keyword>
<feature type="domain" description="SH3b" evidence="3">
    <location>
        <begin position="87"/>
        <end position="154"/>
    </location>
</feature>